<keyword evidence="8" id="KW-1185">Reference proteome</keyword>
<dbReference type="GO" id="GO:0030313">
    <property type="term" value="C:cell envelope"/>
    <property type="evidence" value="ECO:0007669"/>
    <property type="project" value="UniProtKB-SubCell"/>
</dbReference>
<feature type="domain" description="Multidrug resistance protein MdtA-like barrel-sandwich hybrid" evidence="5">
    <location>
        <begin position="67"/>
        <end position="254"/>
    </location>
</feature>
<feature type="coiled-coil region" evidence="4">
    <location>
        <begin position="171"/>
        <end position="231"/>
    </location>
</feature>
<dbReference type="STRING" id="1555112.LIP_2882"/>
<dbReference type="PANTHER" id="PTHR32347:SF23">
    <property type="entry name" value="BLL5650 PROTEIN"/>
    <property type="match status" value="1"/>
</dbReference>
<dbReference type="InterPro" id="IPR058792">
    <property type="entry name" value="Beta-barrel_RND_2"/>
</dbReference>
<protein>
    <submittedName>
        <fullName evidence="7">RND transporter</fullName>
    </submittedName>
</protein>
<dbReference type="GO" id="GO:0016020">
    <property type="term" value="C:membrane"/>
    <property type="evidence" value="ECO:0007669"/>
    <property type="project" value="InterPro"/>
</dbReference>
<dbReference type="FunFam" id="2.40.30.170:FF:000010">
    <property type="entry name" value="Efflux RND transporter periplasmic adaptor subunit"/>
    <property type="match status" value="1"/>
</dbReference>
<comment type="subcellular location">
    <subcellularLocation>
        <location evidence="1">Cell envelope</location>
    </subcellularLocation>
</comment>
<dbReference type="Pfam" id="PF25917">
    <property type="entry name" value="BSH_RND"/>
    <property type="match status" value="1"/>
</dbReference>
<dbReference type="Pfam" id="PF25954">
    <property type="entry name" value="Beta-barrel_RND_2"/>
    <property type="match status" value="1"/>
</dbReference>
<evidence type="ECO:0000313" key="7">
    <source>
        <dbReference type="EMBL" id="BAS28711.1"/>
    </source>
</evidence>
<dbReference type="KEGG" id="lpil:LIP_2882"/>
<dbReference type="Gene3D" id="2.40.30.170">
    <property type="match status" value="1"/>
</dbReference>
<evidence type="ECO:0000256" key="4">
    <source>
        <dbReference type="SAM" id="Coils"/>
    </source>
</evidence>
<reference evidence="8" key="1">
    <citation type="submission" date="2015-07" db="EMBL/GenBank/DDBJ databases">
        <title>Complete genome sequence and phylogenetic analysis of Limnochorda pilosa.</title>
        <authorList>
            <person name="Watanabe M."/>
            <person name="Kojima H."/>
            <person name="Fukui M."/>
        </authorList>
    </citation>
    <scope>NUCLEOTIDE SEQUENCE [LARGE SCALE GENOMIC DNA]</scope>
    <source>
        <strain evidence="8">HC45</strain>
    </source>
</reference>
<reference evidence="8" key="2">
    <citation type="journal article" date="2016" name="Int. J. Syst. Evol. Microbiol.">
        <title>Complete genome sequence and cell structure of Limnochorda pilosa, a Gram-negative spore-former within the phylum Firmicutes.</title>
        <authorList>
            <person name="Watanabe M."/>
            <person name="Kojima H."/>
            <person name="Fukui M."/>
        </authorList>
    </citation>
    <scope>NUCLEOTIDE SEQUENCE [LARGE SCALE GENOMIC DNA]</scope>
    <source>
        <strain evidence="8">HC45</strain>
    </source>
</reference>
<dbReference type="SUPFAM" id="SSF111369">
    <property type="entry name" value="HlyD-like secretion proteins"/>
    <property type="match status" value="2"/>
</dbReference>
<evidence type="ECO:0000313" key="8">
    <source>
        <dbReference type="Proteomes" id="UP000065807"/>
    </source>
</evidence>
<comment type="similarity">
    <text evidence="2">Belongs to the membrane fusion protein (MFP) (TC 8.A.1) family.</text>
</comment>
<dbReference type="GO" id="GO:0022857">
    <property type="term" value="F:transmembrane transporter activity"/>
    <property type="evidence" value="ECO:0007669"/>
    <property type="project" value="InterPro"/>
</dbReference>
<name>A0A0K2SNN8_LIMPI</name>
<evidence type="ECO:0000259" key="6">
    <source>
        <dbReference type="Pfam" id="PF25954"/>
    </source>
</evidence>
<dbReference type="Proteomes" id="UP000065807">
    <property type="component" value="Chromosome"/>
</dbReference>
<dbReference type="InterPro" id="IPR006143">
    <property type="entry name" value="RND_pump_MFP"/>
</dbReference>
<proteinExistence type="inferred from homology"/>
<dbReference type="PATRIC" id="fig|1555112.3.peg.2925"/>
<sequence length="432" mass="45742">MTKRVLRIALWAVVLAAVGGSGFYLFVGRSAGSVDAALLSQVRQVQATRGPMESTARVVGTLEPVQEADVVARVSGVVHELPVREGEEVESGQLLVGLDPSDLQLDLQKAQAALRAARAQLEELENGPAAAQVLQARNDVAGSRADATRLQADVASARRLAREGALSQQDLQQKEDALAAAERTLHLAQQRLAELEQGATPQELERARAQVAQAEADAARAEVNLRRARVSAPMDGAVLELSVRLGQPVEAGATVARLGRTDRLEVVAPVNEMDVPNVRTGQRVRVQADALGGRSFEGSVTAVAPRGNRNDNVATFDVTVSLENPDDRLRPGMTATAEIVLERRDQAVRVPLEALIQNGGKDAVVVQKPDGSTEVVSVTLGLRNDREAEVREGLSGDEMLVILPVGITPQQYMAAVARGAAATRPAEGGSGR</sequence>
<dbReference type="InterPro" id="IPR058625">
    <property type="entry name" value="MdtA-like_BSH"/>
</dbReference>
<dbReference type="InterPro" id="IPR050465">
    <property type="entry name" value="UPF0194_transport"/>
</dbReference>
<dbReference type="Gene3D" id="2.40.420.20">
    <property type="match status" value="1"/>
</dbReference>
<dbReference type="AlphaFoldDB" id="A0A0K2SNN8"/>
<gene>
    <name evidence="7" type="ORF">LIP_2882</name>
</gene>
<evidence type="ECO:0000256" key="1">
    <source>
        <dbReference type="ARBA" id="ARBA00004196"/>
    </source>
</evidence>
<dbReference type="RefSeq" id="WP_068139463.1">
    <property type="nucleotide sequence ID" value="NZ_AP014924.1"/>
</dbReference>
<feature type="domain" description="CusB-like beta-barrel" evidence="6">
    <location>
        <begin position="266"/>
        <end position="339"/>
    </location>
</feature>
<dbReference type="EMBL" id="AP014924">
    <property type="protein sequence ID" value="BAS28711.1"/>
    <property type="molecule type" value="Genomic_DNA"/>
</dbReference>
<evidence type="ECO:0000256" key="3">
    <source>
        <dbReference type="ARBA" id="ARBA00023054"/>
    </source>
</evidence>
<dbReference type="NCBIfam" id="TIGR01730">
    <property type="entry name" value="RND_mfp"/>
    <property type="match status" value="1"/>
</dbReference>
<accession>A0A0K2SNN8</accession>
<keyword evidence="3 4" id="KW-0175">Coiled coil</keyword>
<evidence type="ECO:0000256" key="2">
    <source>
        <dbReference type="ARBA" id="ARBA00009477"/>
    </source>
</evidence>
<dbReference type="OrthoDB" id="9810430at2"/>
<dbReference type="Gene3D" id="2.40.50.100">
    <property type="match status" value="2"/>
</dbReference>
<organism evidence="7 8">
    <name type="scientific">Limnochorda pilosa</name>
    <dbReference type="NCBI Taxonomy" id="1555112"/>
    <lineage>
        <taxon>Bacteria</taxon>
        <taxon>Bacillati</taxon>
        <taxon>Bacillota</taxon>
        <taxon>Limnochordia</taxon>
        <taxon>Limnochordales</taxon>
        <taxon>Limnochordaceae</taxon>
        <taxon>Limnochorda</taxon>
    </lineage>
</organism>
<evidence type="ECO:0000259" key="5">
    <source>
        <dbReference type="Pfam" id="PF25917"/>
    </source>
</evidence>
<dbReference type="Gene3D" id="1.10.287.470">
    <property type="entry name" value="Helix hairpin bin"/>
    <property type="match status" value="1"/>
</dbReference>
<dbReference type="PANTHER" id="PTHR32347">
    <property type="entry name" value="EFFLUX SYSTEM COMPONENT YKNX-RELATED"/>
    <property type="match status" value="1"/>
</dbReference>